<dbReference type="STRING" id="1332264.BW730_16170"/>
<evidence type="ECO:0000259" key="2">
    <source>
        <dbReference type="Pfam" id="PF13840"/>
    </source>
</evidence>
<dbReference type="Gene3D" id="3.30.2130.10">
    <property type="entry name" value="VC0802-like"/>
    <property type="match status" value="1"/>
</dbReference>
<dbReference type="KEGG" id="tes:BW730_16170"/>
<sequence length="131" mass="14308">MAGQTDLDTLLSDLRPTRRPGEFVYVTTSRPIDAEARIVEREAVTLILERAVADREGLEYEGSYAWLTLEVHSSLEAVGLTAAVSRTLADAGVPCNMLAGYYHDHALVPSDRADEALAALRRLSELPRGGR</sequence>
<dbReference type="EMBL" id="CP019606">
    <property type="protein sequence ID" value="AQP48807.1"/>
    <property type="molecule type" value="Genomic_DNA"/>
</dbReference>
<dbReference type="InterPro" id="IPR018717">
    <property type="entry name" value="DUF2241"/>
</dbReference>
<reference evidence="4" key="1">
    <citation type="submission" date="2017-02" db="EMBL/GenBank/DDBJ databases">
        <title>Tessaracoccus aquaemaris sp. nov., isolated from the intestine of a Korean rockfish, Sebastes schlegelii, in a marine aquaculture pond.</title>
        <authorList>
            <person name="Tak E.J."/>
            <person name="Bae J.-W."/>
        </authorList>
    </citation>
    <scope>NUCLEOTIDE SEQUENCE [LARGE SCALE GENOMIC DNA]</scope>
    <source>
        <strain evidence="4">NSG39</strain>
    </source>
</reference>
<dbReference type="InterPro" id="IPR045865">
    <property type="entry name" value="ACT-like_dom_sf"/>
</dbReference>
<dbReference type="Pfam" id="PF10000">
    <property type="entry name" value="ACT_3"/>
    <property type="match status" value="1"/>
</dbReference>
<dbReference type="RefSeq" id="WP_077687157.1">
    <property type="nucleotide sequence ID" value="NZ_CP019606.1"/>
</dbReference>
<dbReference type="PANTHER" id="PTHR39199:SF1">
    <property type="entry name" value="BLR5128 PROTEIN"/>
    <property type="match status" value="1"/>
</dbReference>
<evidence type="ECO:0000313" key="4">
    <source>
        <dbReference type="Proteomes" id="UP000188145"/>
    </source>
</evidence>
<name>A0A1Q2CRS4_9ACTN</name>
<accession>A0A1Q2CRS4</accession>
<dbReference type="OrthoDB" id="9797178at2"/>
<proteinExistence type="predicted"/>
<dbReference type="AlphaFoldDB" id="A0A1Q2CRS4"/>
<organism evidence="3 4">
    <name type="scientific">Tessaracoccus aquimaris</name>
    <dbReference type="NCBI Taxonomy" id="1332264"/>
    <lineage>
        <taxon>Bacteria</taxon>
        <taxon>Bacillati</taxon>
        <taxon>Actinomycetota</taxon>
        <taxon>Actinomycetes</taxon>
        <taxon>Propionibacteriales</taxon>
        <taxon>Propionibacteriaceae</taxon>
        <taxon>Tessaracoccus</taxon>
    </lineage>
</organism>
<dbReference type="SUPFAM" id="SSF55021">
    <property type="entry name" value="ACT-like"/>
    <property type="match status" value="2"/>
</dbReference>
<protein>
    <submittedName>
        <fullName evidence="3">Uncharacterized protein</fullName>
    </submittedName>
</protein>
<dbReference type="Pfam" id="PF13840">
    <property type="entry name" value="ACT_7"/>
    <property type="match status" value="1"/>
</dbReference>
<evidence type="ECO:0000313" key="3">
    <source>
        <dbReference type="EMBL" id="AQP48807.1"/>
    </source>
</evidence>
<gene>
    <name evidence="3" type="ORF">BW730_16170</name>
</gene>
<feature type="domain" description="DUF2241" evidence="1">
    <location>
        <begin position="2"/>
        <end position="62"/>
    </location>
</feature>
<keyword evidence="4" id="KW-1185">Reference proteome</keyword>
<evidence type="ECO:0000259" key="1">
    <source>
        <dbReference type="Pfam" id="PF10000"/>
    </source>
</evidence>
<dbReference type="PANTHER" id="PTHR39199">
    <property type="entry name" value="BLR5128 PROTEIN"/>
    <property type="match status" value="1"/>
</dbReference>
<dbReference type="Proteomes" id="UP000188145">
    <property type="component" value="Chromosome"/>
</dbReference>
<dbReference type="InterPro" id="IPR027795">
    <property type="entry name" value="CASTOR_ACT_dom"/>
</dbReference>
<feature type="domain" description="CASTOR ACT" evidence="2">
    <location>
        <begin position="65"/>
        <end position="122"/>
    </location>
</feature>